<dbReference type="STRING" id="1123269.NX02_10430"/>
<gene>
    <name evidence="1" type="ORF">NX02_10430</name>
</gene>
<dbReference type="KEGG" id="ssan:NX02_10430"/>
<keyword evidence="2" id="KW-1185">Reference proteome</keyword>
<protein>
    <recommendedName>
        <fullName evidence="3">Host attachment protein</fullName>
    </recommendedName>
</protein>
<evidence type="ECO:0008006" key="3">
    <source>
        <dbReference type="Google" id="ProtNLM"/>
    </source>
</evidence>
<sequence length="146" mass="16401">MQIAHDCYVVVADGRKALYLRNEGDAVHLNLEVVRADEQELPADRDIKSDAPGVSFSSAGYGRDTMQETDFHQQEEDRFAADAADRLRRWALDGRFESLVVVAPPKTLAVLRSNYHVEVERRLQGELAKDLTGHPVDRIEKILMGA</sequence>
<dbReference type="PATRIC" id="fig|1123269.5.peg.2022"/>
<name>W0ABV8_9SPHN</name>
<evidence type="ECO:0000313" key="2">
    <source>
        <dbReference type="Proteomes" id="UP000018851"/>
    </source>
</evidence>
<accession>W0ABV8</accession>
<dbReference type="RefSeq" id="WP_025292032.1">
    <property type="nucleotide sequence ID" value="NZ_CP006644.1"/>
</dbReference>
<organism evidence="1 2">
    <name type="scientific">Sphingomonas sanxanigenens DSM 19645 = NX02</name>
    <dbReference type="NCBI Taxonomy" id="1123269"/>
    <lineage>
        <taxon>Bacteria</taxon>
        <taxon>Pseudomonadati</taxon>
        <taxon>Pseudomonadota</taxon>
        <taxon>Alphaproteobacteria</taxon>
        <taxon>Sphingomonadales</taxon>
        <taxon>Sphingomonadaceae</taxon>
        <taxon>Sphingomonas</taxon>
    </lineage>
</organism>
<dbReference type="Proteomes" id="UP000018851">
    <property type="component" value="Chromosome"/>
</dbReference>
<reference evidence="1 2" key="1">
    <citation type="submission" date="2013-07" db="EMBL/GenBank/DDBJ databases">
        <title>Completed genome of Sphingomonas sanxanigenens NX02.</title>
        <authorList>
            <person name="Ma T."/>
            <person name="Huang H."/>
            <person name="Wu M."/>
            <person name="Li X."/>
            <person name="Li G."/>
        </authorList>
    </citation>
    <scope>NUCLEOTIDE SEQUENCE [LARGE SCALE GENOMIC DNA]</scope>
    <source>
        <strain evidence="1 2">NX02</strain>
    </source>
</reference>
<dbReference type="OrthoDB" id="9812459at2"/>
<dbReference type="HOGENOM" id="CLU_105864_3_0_5"/>
<dbReference type="EMBL" id="CP006644">
    <property type="protein sequence ID" value="AHE53803.1"/>
    <property type="molecule type" value="Genomic_DNA"/>
</dbReference>
<dbReference type="eggNOG" id="COG5622">
    <property type="taxonomic scope" value="Bacteria"/>
</dbReference>
<proteinExistence type="predicted"/>
<evidence type="ECO:0000313" key="1">
    <source>
        <dbReference type="EMBL" id="AHE53803.1"/>
    </source>
</evidence>
<dbReference type="InterPro" id="IPR041374">
    <property type="entry name" value="BaeRF_family12"/>
</dbReference>
<dbReference type="AlphaFoldDB" id="W0ABV8"/>
<dbReference type="Pfam" id="PF18856">
    <property type="entry name" value="baeRF_family12"/>
    <property type="match status" value="1"/>
</dbReference>